<accession>A0A2B7Z3H7</accession>
<feature type="compositionally biased region" description="Basic and acidic residues" evidence="1">
    <location>
        <begin position="128"/>
        <end position="161"/>
    </location>
</feature>
<feature type="region of interest" description="Disordered" evidence="1">
    <location>
        <begin position="9"/>
        <end position="34"/>
    </location>
</feature>
<organism evidence="2 3">
    <name type="scientific">Polytolypa hystricis (strain UAMH7299)</name>
    <dbReference type="NCBI Taxonomy" id="1447883"/>
    <lineage>
        <taxon>Eukaryota</taxon>
        <taxon>Fungi</taxon>
        <taxon>Dikarya</taxon>
        <taxon>Ascomycota</taxon>
        <taxon>Pezizomycotina</taxon>
        <taxon>Eurotiomycetes</taxon>
        <taxon>Eurotiomycetidae</taxon>
        <taxon>Onygenales</taxon>
        <taxon>Onygenales incertae sedis</taxon>
        <taxon>Polytolypa</taxon>
    </lineage>
</organism>
<dbReference type="OrthoDB" id="3366546at2759"/>
<evidence type="ECO:0008006" key="4">
    <source>
        <dbReference type="Google" id="ProtNLM"/>
    </source>
</evidence>
<feature type="compositionally biased region" description="Basic and acidic residues" evidence="1">
    <location>
        <begin position="290"/>
        <end position="308"/>
    </location>
</feature>
<dbReference type="Proteomes" id="UP000224634">
    <property type="component" value="Unassembled WGS sequence"/>
</dbReference>
<comment type="caution">
    <text evidence="2">The sequence shown here is derived from an EMBL/GenBank/DDBJ whole genome shotgun (WGS) entry which is preliminary data.</text>
</comment>
<name>A0A2B7Z3H7_POLH7</name>
<evidence type="ECO:0000256" key="1">
    <source>
        <dbReference type="SAM" id="MobiDB-lite"/>
    </source>
</evidence>
<feature type="compositionally biased region" description="Basic and acidic residues" evidence="1">
    <location>
        <begin position="169"/>
        <end position="188"/>
    </location>
</feature>
<feature type="region of interest" description="Disordered" evidence="1">
    <location>
        <begin position="128"/>
        <end position="315"/>
    </location>
</feature>
<evidence type="ECO:0000313" key="3">
    <source>
        <dbReference type="Proteomes" id="UP000224634"/>
    </source>
</evidence>
<gene>
    <name evidence="2" type="ORF">AJ80_00045</name>
</gene>
<dbReference type="AlphaFoldDB" id="A0A2B7Z3H7"/>
<dbReference type="STRING" id="1447883.A0A2B7Z3H7"/>
<feature type="compositionally biased region" description="Basic and acidic residues" evidence="1">
    <location>
        <begin position="270"/>
        <end position="283"/>
    </location>
</feature>
<sequence length="315" mass="35549">MDAQAYLIRQGWSGPGNPLNPTRRPGPHGGLGLTKPILVARKKNNHGIGKKTTHDHANQWWLRGFEDALKGVGEDGTATPTSQEEDDNGSARFRTGLSCELYKFFVRGEVLEGTLEVRRTVEVVGVKEEKKKKMKEEGKSGKRKRGDEERESKEERALRKEERRKKRKLREERDAAAGLDDKAVTKEERRRRKKEKKDKKDAGATSEELSDTPDVNGSADNDEGEGKRKKRQKEDVAETDVALVDEPGPSNDEAGEGSSADAKNRKEKKREKSEKKADKERRELKRKTKESKGPKEGKAGKGEIRREINTSVFFF</sequence>
<dbReference type="EMBL" id="PDNA01000001">
    <property type="protein sequence ID" value="PGH28155.1"/>
    <property type="molecule type" value="Genomic_DNA"/>
</dbReference>
<keyword evidence="3" id="KW-1185">Reference proteome</keyword>
<feature type="region of interest" description="Disordered" evidence="1">
    <location>
        <begin position="71"/>
        <end position="91"/>
    </location>
</feature>
<protein>
    <recommendedName>
        <fullName evidence="4">G-patch domain-containing protein</fullName>
    </recommendedName>
</protein>
<proteinExistence type="predicted"/>
<evidence type="ECO:0000313" key="2">
    <source>
        <dbReference type="EMBL" id="PGH28155.1"/>
    </source>
</evidence>
<reference evidence="2 3" key="1">
    <citation type="submission" date="2017-10" db="EMBL/GenBank/DDBJ databases">
        <title>Comparative genomics in systemic dimorphic fungi from Ajellomycetaceae.</title>
        <authorList>
            <person name="Munoz J.F."/>
            <person name="Mcewen J.G."/>
            <person name="Clay O.K."/>
            <person name="Cuomo C.A."/>
        </authorList>
    </citation>
    <scope>NUCLEOTIDE SEQUENCE [LARGE SCALE GENOMIC DNA]</scope>
    <source>
        <strain evidence="2 3">UAMH7299</strain>
    </source>
</reference>